<keyword evidence="1" id="KW-0479">Metal-binding</keyword>
<accession>A0A9P3UI50</accession>
<dbReference type="GO" id="GO:0008270">
    <property type="term" value="F:zinc ion binding"/>
    <property type="evidence" value="ECO:0007669"/>
    <property type="project" value="UniProtKB-KW"/>
</dbReference>
<dbReference type="PROSITE" id="PS50103">
    <property type="entry name" value="ZF_C3H1"/>
    <property type="match status" value="1"/>
</dbReference>
<dbReference type="Proteomes" id="UP001063166">
    <property type="component" value="Unassembled WGS sequence"/>
</dbReference>
<dbReference type="InterPro" id="IPR000571">
    <property type="entry name" value="Znf_CCCH"/>
</dbReference>
<dbReference type="EMBL" id="BRPK01000002">
    <property type="protein sequence ID" value="GLB34944.1"/>
    <property type="molecule type" value="Genomic_DNA"/>
</dbReference>
<evidence type="ECO:0000259" key="4">
    <source>
        <dbReference type="PROSITE" id="PS50103"/>
    </source>
</evidence>
<reference evidence="5" key="1">
    <citation type="submission" date="2022-07" db="EMBL/GenBank/DDBJ databases">
        <title>The genome of Lyophyllum shimeji provides insight into the initial evolution of ectomycorrhizal fungal genome.</title>
        <authorList>
            <person name="Kobayashi Y."/>
            <person name="Shibata T."/>
            <person name="Hirakawa H."/>
            <person name="Shigenobu S."/>
            <person name="Nishiyama T."/>
            <person name="Yamada A."/>
            <person name="Hasebe M."/>
            <person name="Kawaguchi M."/>
        </authorList>
    </citation>
    <scope>NUCLEOTIDE SEQUENCE</scope>
    <source>
        <strain evidence="5">AT787</strain>
    </source>
</reference>
<dbReference type="AlphaFoldDB" id="A0A9P3UI50"/>
<evidence type="ECO:0000256" key="1">
    <source>
        <dbReference type="PROSITE-ProRule" id="PRU00723"/>
    </source>
</evidence>
<feature type="zinc finger region" description="C3H1-type" evidence="1">
    <location>
        <begin position="4"/>
        <end position="38"/>
    </location>
</feature>
<name>A0A9P3UI50_LYOSH</name>
<sequence length="602" mass="67129">MGPRKIHKRCFYFNADGSPRRGSCPKGADRCAFTHPSDPGWSTALDSDSRLFARRDRDPRSPPPRDRSPYRRRRSPSPLPSPRRYPSVERSRRSSVDYYSSRVPSHPESFVSDTPAKPRDSISSQSAAPPPTSASTLPPPSTATLTPPPSSAMPLPLPSKSLAAMPPPPSTPATEPALAPPPPLPTPPSFLTRKASATPQPTAEELSVVWAERIKLIADGVSNRQQFGKLEAEIETNRKLMATSRFPNLPDETKRSVELELAKLEAKREELKKKRDDGLALLVKTGPWPAPPLSESVEAELERQQEMLDYVAQLKETAVEMNSHLLELQERMASERGREPATPMDVDVLPDGSTRPLKRRRISDAAQAETAGPTLAEVEELLEKFNELEGRYSNFENDMIAHDADLEEEVNALIESKAEELKASTVAPTEESQAYAEVKGNLDTTGKEVEEIAEEVGRLVLQQDAHGKAIEAVKHAIETANTSLTQMQRQFQSYVEGREKDRKTIEALDTAYQAYINNPPTVSPATLTHDQLVQFLHEPLLDMVRDNVRPVIEELRLQVQDMLNQQNTEMYKTLWNKLSLTLRMVETISQRIERAELSTARA</sequence>
<feature type="domain" description="C3H1-type" evidence="4">
    <location>
        <begin position="4"/>
        <end position="38"/>
    </location>
</feature>
<evidence type="ECO:0000256" key="3">
    <source>
        <dbReference type="SAM" id="MobiDB-lite"/>
    </source>
</evidence>
<feature type="region of interest" description="Disordered" evidence="3">
    <location>
        <begin position="34"/>
        <end position="204"/>
    </location>
</feature>
<feature type="compositionally biased region" description="Pro residues" evidence="3">
    <location>
        <begin position="128"/>
        <end position="157"/>
    </location>
</feature>
<feature type="compositionally biased region" description="Basic and acidic residues" evidence="3">
    <location>
        <begin position="47"/>
        <end position="69"/>
    </location>
</feature>
<evidence type="ECO:0000313" key="6">
    <source>
        <dbReference type="Proteomes" id="UP001063166"/>
    </source>
</evidence>
<feature type="compositionally biased region" description="Pro residues" evidence="3">
    <location>
        <begin position="178"/>
        <end position="188"/>
    </location>
</feature>
<feature type="coiled-coil region" evidence="2">
    <location>
        <begin position="254"/>
        <end position="281"/>
    </location>
</feature>
<keyword evidence="6" id="KW-1185">Reference proteome</keyword>
<keyword evidence="1" id="KW-0862">Zinc</keyword>
<organism evidence="5 6">
    <name type="scientific">Lyophyllum shimeji</name>
    <name type="common">Hon-shimeji</name>
    <name type="synonym">Tricholoma shimeji</name>
    <dbReference type="NCBI Taxonomy" id="47721"/>
    <lineage>
        <taxon>Eukaryota</taxon>
        <taxon>Fungi</taxon>
        <taxon>Dikarya</taxon>
        <taxon>Basidiomycota</taxon>
        <taxon>Agaricomycotina</taxon>
        <taxon>Agaricomycetes</taxon>
        <taxon>Agaricomycetidae</taxon>
        <taxon>Agaricales</taxon>
        <taxon>Tricholomatineae</taxon>
        <taxon>Lyophyllaceae</taxon>
        <taxon>Lyophyllum</taxon>
    </lineage>
</organism>
<keyword evidence="2" id="KW-0175">Coiled coil</keyword>
<comment type="caution">
    <text evidence="5">The sequence shown here is derived from an EMBL/GenBank/DDBJ whole genome shotgun (WGS) entry which is preliminary data.</text>
</comment>
<evidence type="ECO:0000256" key="2">
    <source>
        <dbReference type="SAM" id="Coils"/>
    </source>
</evidence>
<gene>
    <name evidence="5" type="ORF">LshimejAT787_0205090</name>
</gene>
<proteinExistence type="predicted"/>
<dbReference type="OrthoDB" id="2749714at2759"/>
<feature type="compositionally biased region" description="Basic and acidic residues" evidence="3">
    <location>
        <begin position="86"/>
        <end position="95"/>
    </location>
</feature>
<protein>
    <recommendedName>
        <fullName evidence="4">C3H1-type domain-containing protein</fullName>
    </recommendedName>
</protein>
<evidence type="ECO:0000313" key="5">
    <source>
        <dbReference type="EMBL" id="GLB34944.1"/>
    </source>
</evidence>
<keyword evidence="1" id="KW-0863">Zinc-finger</keyword>
<feature type="region of interest" description="Disordered" evidence="3">
    <location>
        <begin position="334"/>
        <end position="355"/>
    </location>
</feature>